<sequence length="90" mass="10659">MKLDLDIKNYFEHLVADRIAKLNIDESNDVDFQSDLMCLALNQLPPRYIRHEVDMAFYLPANERLQMEMQAKDAVEKSLGFLRERENEKN</sequence>
<proteinExistence type="predicted"/>
<protein>
    <submittedName>
        <fullName evidence="1">Late competence development ComFB family protein</fullName>
    </submittedName>
</protein>
<dbReference type="Pfam" id="PF10719">
    <property type="entry name" value="ComFB"/>
    <property type="match status" value="1"/>
</dbReference>
<name>A0ABW4XSJ3_9GAMM</name>
<gene>
    <name evidence="1" type="ORF">ACFSJ3_19030</name>
</gene>
<reference evidence="2" key="1">
    <citation type="journal article" date="2019" name="Int. J. Syst. Evol. Microbiol.">
        <title>The Global Catalogue of Microorganisms (GCM) 10K type strain sequencing project: providing services to taxonomists for standard genome sequencing and annotation.</title>
        <authorList>
            <consortium name="The Broad Institute Genomics Platform"/>
            <consortium name="The Broad Institute Genome Sequencing Center for Infectious Disease"/>
            <person name="Wu L."/>
            <person name="Ma J."/>
        </authorList>
    </citation>
    <scope>NUCLEOTIDE SEQUENCE [LARGE SCALE GENOMIC DNA]</scope>
    <source>
        <strain evidence="2">CGMCC 1.10992</strain>
    </source>
</reference>
<evidence type="ECO:0000313" key="1">
    <source>
        <dbReference type="EMBL" id="MFD2098075.1"/>
    </source>
</evidence>
<organism evidence="1 2">
    <name type="scientific">Corallincola platygyrae</name>
    <dbReference type="NCBI Taxonomy" id="1193278"/>
    <lineage>
        <taxon>Bacteria</taxon>
        <taxon>Pseudomonadati</taxon>
        <taxon>Pseudomonadota</taxon>
        <taxon>Gammaproteobacteria</taxon>
        <taxon>Alteromonadales</taxon>
        <taxon>Psychromonadaceae</taxon>
        <taxon>Corallincola</taxon>
    </lineage>
</organism>
<evidence type="ECO:0000313" key="2">
    <source>
        <dbReference type="Proteomes" id="UP001597380"/>
    </source>
</evidence>
<dbReference type="InterPro" id="IPR019657">
    <property type="entry name" value="ComFB"/>
</dbReference>
<dbReference type="RefSeq" id="WP_345342393.1">
    <property type="nucleotide sequence ID" value="NZ_BAABLI010000034.1"/>
</dbReference>
<accession>A0ABW4XSJ3</accession>
<keyword evidence="2" id="KW-1185">Reference proteome</keyword>
<dbReference type="EMBL" id="JBHUHT010000031">
    <property type="protein sequence ID" value="MFD2098075.1"/>
    <property type="molecule type" value="Genomic_DNA"/>
</dbReference>
<comment type="caution">
    <text evidence="1">The sequence shown here is derived from an EMBL/GenBank/DDBJ whole genome shotgun (WGS) entry which is preliminary data.</text>
</comment>
<dbReference type="Proteomes" id="UP001597380">
    <property type="component" value="Unassembled WGS sequence"/>
</dbReference>